<reference evidence="8 9" key="1">
    <citation type="submission" date="2020-09" db="EMBL/GenBank/DDBJ databases">
        <title>Roseomonas.</title>
        <authorList>
            <person name="Zhu W."/>
        </authorList>
    </citation>
    <scope>NUCLEOTIDE SEQUENCE [LARGE SCALE GENOMIC DNA]</scope>
    <source>
        <strain evidence="8 9">1311</strain>
    </source>
</reference>
<dbReference type="InterPro" id="IPR050346">
    <property type="entry name" value="FMO-like"/>
</dbReference>
<dbReference type="SUPFAM" id="SSF51905">
    <property type="entry name" value="FAD/NAD(P)-binding domain"/>
    <property type="match status" value="2"/>
</dbReference>
<evidence type="ECO:0000313" key="9">
    <source>
        <dbReference type="Proteomes" id="UP001518990"/>
    </source>
</evidence>
<comment type="similarity">
    <text evidence="1">Belongs to the FMO family.</text>
</comment>
<dbReference type="InterPro" id="IPR020946">
    <property type="entry name" value="Flavin_mOase-like"/>
</dbReference>
<dbReference type="PANTHER" id="PTHR23023">
    <property type="entry name" value="DIMETHYLANILINE MONOOXYGENASE"/>
    <property type="match status" value="1"/>
</dbReference>
<organism evidence="8 9">
    <name type="scientific">Roseomonas marmotae</name>
    <dbReference type="NCBI Taxonomy" id="2768161"/>
    <lineage>
        <taxon>Bacteria</taxon>
        <taxon>Pseudomonadati</taxon>
        <taxon>Pseudomonadota</taxon>
        <taxon>Alphaproteobacteria</taxon>
        <taxon>Acetobacterales</taxon>
        <taxon>Roseomonadaceae</taxon>
        <taxon>Roseomonas</taxon>
    </lineage>
</organism>
<comment type="caution">
    <text evidence="8">The sequence shown here is derived from an EMBL/GenBank/DDBJ whole genome shotgun (WGS) entry which is preliminary data.</text>
</comment>
<dbReference type="Gene3D" id="3.50.50.60">
    <property type="entry name" value="FAD/NAD(P)-binding domain"/>
    <property type="match status" value="1"/>
</dbReference>
<proteinExistence type="inferred from homology"/>
<dbReference type="Pfam" id="PF00743">
    <property type="entry name" value="FMO-like"/>
    <property type="match status" value="1"/>
</dbReference>
<accession>A0ABS3KJN8</accession>
<dbReference type="Proteomes" id="UP001518990">
    <property type="component" value="Unassembled WGS sequence"/>
</dbReference>
<dbReference type="EC" id="1.14.13.148" evidence="6"/>
<dbReference type="PIRSF" id="PIRSF000332">
    <property type="entry name" value="FMO"/>
    <property type="match status" value="1"/>
</dbReference>
<evidence type="ECO:0000313" key="8">
    <source>
        <dbReference type="EMBL" id="MBO1077222.1"/>
    </source>
</evidence>
<evidence type="ECO:0000256" key="5">
    <source>
        <dbReference type="ARBA" id="ARBA00023002"/>
    </source>
</evidence>
<evidence type="ECO:0000256" key="7">
    <source>
        <dbReference type="ARBA" id="ARBA00035159"/>
    </source>
</evidence>
<keyword evidence="9" id="KW-1185">Reference proteome</keyword>
<keyword evidence="3" id="KW-0274">FAD</keyword>
<gene>
    <name evidence="8" type="ORF">IAI60_21730</name>
</gene>
<evidence type="ECO:0000256" key="2">
    <source>
        <dbReference type="ARBA" id="ARBA00022630"/>
    </source>
</evidence>
<sequence>MKRFAVIGAGAGGLCAAKNLLARGIEVVLFEIGSHIGGLWVYENDSGLSPAYRSLHINSEARVSSFSDFPLPEEESLYPDHREMHRYFERYAEHFDLKRRIRFKSRVVAVEPADGRFNLRLETGEEEVFDGVVVATGHQSVPRHPPEISAYSGEYLHAHSYRVPEPFAGKRVLVIGPGNSGVDIAADICTVTERTALCARSPVLIMPRMMFGVPNSRILGLVEKPWVPMRLRIWARSLLTRMFHGSMEQWGFRTPKGRTHPISHPTLISHIAWKRIAVKPGIREIKGQEVRFVDGTAETFDSIIAATGYVTQFPYLPAEYSPLVGTRLALYNRVCHPSLPGLYFIGFFDVSGGSNIRMMDDQAEYIAAVASGAVTLPDREAMLSAIAADHAWAAKQFPDSPRYGLELDPRRYRKGLARDYARAGVARSVAPAPAALPATATRG</sequence>
<evidence type="ECO:0000256" key="1">
    <source>
        <dbReference type="ARBA" id="ARBA00009183"/>
    </source>
</evidence>
<dbReference type="PRINTS" id="PR00370">
    <property type="entry name" value="FMOXYGENASE"/>
</dbReference>
<dbReference type="EMBL" id="JACTNF010000052">
    <property type="protein sequence ID" value="MBO1077222.1"/>
    <property type="molecule type" value="Genomic_DNA"/>
</dbReference>
<protein>
    <recommendedName>
        <fullName evidence="7">Trimethylamine monooxygenase</fullName>
        <ecNumber evidence="6">1.14.13.148</ecNumber>
    </recommendedName>
</protein>
<keyword evidence="4" id="KW-0521">NADP</keyword>
<dbReference type="RefSeq" id="WP_207451216.1">
    <property type="nucleotide sequence ID" value="NZ_JACTNF010000052.1"/>
</dbReference>
<dbReference type="InterPro" id="IPR000960">
    <property type="entry name" value="Flavin_mOase"/>
</dbReference>
<evidence type="ECO:0000256" key="6">
    <source>
        <dbReference type="ARBA" id="ARBA00034528"/>
    </source>
</evidence>
<keyword evidence="2" id="KW-0285">Flavoprotein</keyword>
<evidence type="ECO:0000256" key="4">
    <source>
        <dbReference type="ARBA" id="ARBA00022857"/>
    </source>
</evidence>
<dbReference type="InterPro" id="IPR036188">
    <property type="entry name" value="FAD/NAD-bd_sf"/>
</dbReference>
<keyword evidence="5" id="KW-0560">Oxidoreductase</keyword>
<name>A0ABS3KJN8_9PROT</name>
<evidence type="ECO:0000256" key="3">
    <source>
        <dbReference type="ARBA" id="ARBA00022827"/>
    </source>
</evidence>